<reference evidence="6 7" key="1">
    <citation type="journal article" date="2015" name="Nature">
        <title>rRNA introns, odd ribosomes, and small enigmatic genomes across a large radiation of phyla.</title>
        <authorList>
            <person name="Brown C.T."/>
            <person name="Hug L.A."/>
            <person name="Thomas B.C."/>
            <person name="Sharon I."/>
            <person name="Castelle C.J."/>
            <person name="Singh A."/>
            <person name="Wilkins M.J."/>
            <person name="Williams K.H."/>
            <person name="Banfield J.F."/>
        </authorList>
    </citation>
    <scope>NUCLEOTIDE SEQUENCE [LARGE SCALE GENOMIC DNA]</scope>
</reference>
<dbReference type="GO" id="GO:0004252">
    <property type="term" value="F:serine-type endopeptidase activity"/>
    <property type="evidence" value="ECO:0007669"/>
    <property type="project" value="InterPro"/>
</dbReference>
<dbReference type="InterPro" id="IPR009003">
    <property type="entry name" value="Peptidase_S1_PA"/>
</dbReference>
<keyword evidence="4" id="KW-0812">Transmembrane</keyword>
<accession>A0A0G1NHY3</accession>
<gene>
    <name evidence="6" type="ORF">UW82_C0031G0002</name>
</gene>
<dbReference type="GO" id="GO:0006508">
    <property type="term" value="P:proteolysis"/>
    <property type="evidence" value="ECO:0007669"/>
    <property type="project" value="UniProtKB-KW"/>
</dbReference>
<dbReference type="SUPFAM" id="SSF50494">
    <property type="entry name" value="Trypsin-like serine proteases"/>
    <property type="match status" value="1"/>
</dbReference>
<protein>
    <submittedName>
        <fullName evidence="6">Peptidase S1 and S6 chymotrypsin/Hap</fullName>
    </submittedName>
</protein>
<dbReference type="Proteomes" id="UP000034504">
    <property type="component" value="Unassembled WGS sequence"/>
</dbReference>
<dbReference type="PANTHER" id="PTHR43343:SF3">
    <property type="entry name" value="PROTEASE DO-LIKE 8, CHLOROPLASTIC"/>
    <property type="match status" value="1"/>
</dbReference>
<evidence type="ECO:0000256" key="1">
    <source>
        <dbReference type="ARBA" id="ARBA00010541"/>
    </source>
</evidence>
<evidence type="ECO:0000256" key="3">
    <source>
        <dbReference type="ARBA" id="ARBA00022801"/>
    </source>
</evidence>
<keyword evidence="4" id="KW-0472">Membrane</keyword>
<dbReference type="Pfam" id="PF13180">
    <property type="entry name" value="PDZ_2"/>
    <property type="match status" value="1"/>
</dbReference>
<organism evidence="6 7">
    <name type="scientific">candidate division WWE3 bacterium GW2011_GWC2_44_9</name>
    <dbReference type="NCBI Taxonomy" id="1619125"/>
    <lineage>
        <taxon>Bacteria</taxon>
        <taxon>Katanobacteria</taxon>
    </lineage>
</organism>
<dbReference type="InterPro" id="IPR051201">
    <property type="entry name" value="Chloro_Bact_Ser_Proteases"/>
</dbReference>
<feature type="domain" description="PDZ" evidence="5">
    <location>
        <begin position="282"/>
        <end position="354"/>
    </location>
</feature>
<proteinExistence type="inferred from homology"/>
<dbReference type="AlphaFoldDB" id="A0A0G1NHY3"/>
<evidence type="ECO:0000313" key="7">
    <source>
        <dbReference type="Proteomes" id="UP000034504"/>
    </source>
</evidence>
<dbReference type="SMART" id="SM00228">
    <property type="entry name" value="PDZ"/>
    <property type="match status" value="1"/>
</dbReference>
<comment type="similarity">
    <text evidence="1">Belongs to the peptidase S1C family.</text>
</comment>
<dbReference type="Gene3D" id="2.40.10.10">
    <property type="entry name" value="Trypsin-like serine proteases"/>
    <property type="match status" value="2"/>
</dbReference>
<sequence>MIMHEKLKNYKSLLYLMFFILILVFLRLSFAPQQSFLPSDIKGKIEAWFAQRGVSLFKAKPLYSRVETKEVVQEESQVVDVVEKVSPAVVSIVIKTVDFSVFSGPSLAESGIGTGFIVDKNGLIVTNSHVVDNDAGDYSVILKDGTTYPVEKIHLDTQNDFAILEISARDLPTVDFGDSDALKVGQKAIAIGNALGQFQNTVTVGVVSGLGRSITAFGPFGDEKTYSSVIQTDAAINPGNSGGPLLNISGQVIGINVATSSRAENVSFAIPVNDLKPVLESFIENGRIVKPYLGVSYVMISKEIAELRNFPEGAYVTGIVKDSPAEKVGLKRGDIITKFGDSALGTGFTLSQAVLKGKVGGEEMLTIDRDKSILLIKVTVEEMPANL</sequence>
<keyword evidence="3" id="KW-0378">Hydrolase</keyword>
<dbReference type="Gene3D" id="2.30.42.10">
    <property type="match status" value="1"/>
</dbReference>
<dbReference type="InterPro" id="IPR001478">
    <property type="entry name" value="PDZ"/>
</dbReference>
<feature type="transmembrane region" description="Helical" evidence="4">
    <location>
        <begin position="12"/>
        <end position="30"/>
    </location>
</feature>
<dbReference type="InterPro" id="IPR001940">
    <property type="entry name" value="Peptidase_S1C"/>
</dbReference>
<evidence type="ECO:0000259" key="5">
    <source>
        <dbReference type="PROSITE" id="PS50106"/>
    </source>
</evidence>
<dbReference type="PATRIC" id="fig|1619125.3.peg.570"/>
<dbReference type="PRINTS" id="PR00834">
    <property type="entry name" value="PROTEASES2C"/>
</dbReference>
<dbReference type="EMBL" id="LCJU01000031">
    <property type="protein sequence ID" value="KKT83834.1"/>
    <property type="molecule type" value="Genomic_DNA"/>
</dbReference>
<dbReference type="PANTHER" id="PTHR43343">
    <property type="entry name" value="PEPTIDASE S12"/>
    <property type="match status" value="1"/>
</dbReference>
<dbReference type="InterPro" id="IPR036034">
    <property type="entry name" value="PDZ_sf"/>
</dbReference>
<dbReference type="InterPro" id="IPR043504">
    <property type="entry name" value="Peptidase_S1_PA_chymotrypsin"/>
</dbReference>
<evidence type="ECO:0000256" key="4">
    <source>
        <dbReference type="SAM" id="Phobius"/>
    </source>
</evidence>
<evidence type="ECO:0000256" key="2">
    <source>
        <dbReference type="ARBA" id="ARBA00022670"/>
    </source>
</evidence>
<dbReference type="PROSITE" id="PS50106">
    <property type="entry name" value="PDZ"/>
    <property type="match status" value="1"/>
</dbReference>
<name>A0A0G1NHY3_UNCKA</name>
<dbReference type="Pfam" id="PF13365">
    <property type="entry name" value="Trypsin_2"/>
    <property type="match status" value="1"/>
</dbReference>
<evidence type="ECO:0000313" key="6">
    <source>
        <dbReference type="EMBL" id="KKT83834.1"/>
    </source>
</evidence>
<keyword evidence="2" id="KW-0645">Protease</keyword>
<dbReference type="SUPFAM" id="SSF50156">
    <property type="entry name" value="PDZ domain-like"/>
    <property type="match status" value="1"/>
</dbReference>
<comment type="caution">
    <text evidence="6">The sequence shown here is derived from an EMBL/GenBank/DDBJ whole genome shotgun (WGS) entry which is preliminary data.</text>
</comment>
<keyword evidence="4" id="KW-1133">Transmembrane helix</keyword>